<feature type="region of interest" description="Disordered" evidence="1">
    <location>
        <begin position="28"/>
        <end position="69"/>
    </location>
</feature>
<dbReference type="Proteomes" id="UP000236642">
    <property type="component" value="Unassembled WGS sequence"/>
</dbReference>
<dbReference type="Pfam" id="PF18914">
    <property type="entry name" value="DUF5666"/>
    <property type="match status" value="2"/>
</dbReference>
<evidence type="ECO:0000313" key="4">
    <source>
        <dbReference type="Proteomes" id="UP000236642"/>
    </source>
</evidence>
<dbReference type="InterPro" id="IPR043724">
    <property type="entry name" value="DUF5666"/>
</dbReference>
<gene>
    <name evidence="3" type="ORF">HRbin22_01993</name>
</gene>
<reference evidence="4" key="1">
    <citation type="submission" date="2017-09" db="EMBL/GenBank/DDBJ databases">
        <title>Metaegenomics of thermophilic ammonia-oxidizing enrichment culture.</title>
        <authorList>
            <person name="Kato S."/>
            <person name="Suzuki K."/>
        </authorList>
    </citation>
    <scope>NUCLEOTIDE SEQUENCE [LARGE SCALE GENOMIC DNA]</scope>
</reference>
<organism evidence="3 4">
    <name type="scientific">Candidatus Thermoflexus japonica</name>
    <dbReference type="NCBI Taxonomy" id="2035417"/>
    <lineage>
        <taxon>Bacteria</taxon>
        <taxon>Bacillati</taxon>
        <taxon>Chloroflexota</taxon>
        <taxon>Thermoflexia</taxon>
        <taxon>Thermoflexales</taxon>
        <taxon>Thermoflexaceae</taxon>
        <taxon>Thermoflexus</taxon>
    </lineage>
</organism>
<feature type="domain" description="DUF5666" evidence="2">
    <location>
        <begin position="143"/>
        <end position="196"/>
    </location>
</feature>
<evidence type="ECO:0000313" key="3">
    <source>
        <dbReference type="EMBL" id="GBD09733.1"/>
    </source>
</evidence>
<name>A0A2H5Y8J6_9CHLR</name>
<accession>A0A2H5Y8J6</accession>
<protein>
    <recommendedName>
        <fullName evidence="2">DUF5666 domain-containing protein</fullName>
    </recommendedName>
</protein>
<sequence length="202" mass="21135">MRLQRILLGFLLVEAAILGSVPGCVRKISEGGPQEPPRAAPGLPSPTVGGPRDALKPPSPAPGEAHPVPGEAVLTLEGPIEAVIPGGYRVAGHPVRVSPEIDSEGPLPPGIYVTVIGTRAPDGAVIAEALEVLRRPESEGEWEGTIQEVLPHGYRVDEHRVLVLPTTAVMGNPEPGQYVYLSGFEQPDGSIIADSIIVLESP</sequence>
<proteinExistence type="predicted"/>
<dbReference type="EMBL" id="BEHY01000062">
    <property type="protein sequence ID" value="GBD09733.1"/>
    <property type="molecule type" value="Genomic_DNA"/>
</dbReference>
<feature type="domain" description="DUF5666" evidence="2">
    <location>
        <begin position="77"/>
        <end position="129"/>
    </location>
</feature>
<evidence type="ECO:0000259" key="2">
    <source>
        <dbReference type="Pfam" id="PF18914"/>
    </source>
</evidence>
<evidence type="ECO:0000256" key="1">
    <source>
        <dbReference type="SAM" id="MobiDB-lite"/>
    </source>
</evidence>
<comment type="caution">
    <text evidence="3">The sequence shown here is derived from an EMBL/GenBank/DDBJ whole genome shotgun (WGS) entry which is preliminary data.</text>
</comment>
<dbReference type="AlphaFoldDB" id="A0A2H5Y8J6"/>